<organism evidence="2 3">
    <name type="scientific">Nocardioides ginsengisegetis</name>
    <dbReference type="NCBI Taxonomy" id="661491"/>
    <lineage>
        <taxon>Bacteria</taxon>
        <taxon>Bacillati</taxon>
        <taxon>Actinomycetota</taxon>
        <taxon>Actinomycetes</taxon>
        <taxon>Propionibacteriales</taxon>
        <taxon>Nocardioidaceae</taxon>
        <taxon>Nocardioides</taxon>
    </lineage>
</organism>
<name>A0A7W3PAR5_9ACTN</name>
<evidence type="ECO:0000259" key="1">
    <source>
        <dbReference type="Pfam" id="PF00557"/>
    </source>
</evidence>
<dbReference type="SUPFAM" id="SSF55920">
    <property type="entry name" value="Creatinase/aminopeptidase"/>
    <property type="match status" value="1"/>
</dbReference>
<accession>A0A7W3PAR5</accession>
<evidence type="ECO:0000313" key="2">
    <source>
        <dbReference type="EMBL" id="MBA8804868.1"/>
    </source>
</evidence>
<reference evidence="2 3" key="1">
    <citation type="submission" date="2020-07" db="EMBL/GenBank/DDBJ databases">
        <title>Sequencing the genomes of 1000 actinobacteria strains.</title>
        <authorList>
            <person name="Klenk H.-P."/>
        </authorList>
    </citation>
    <scope>NUCLEOTIDE SEQUENCE [LARGE SCALE GENOMIC DNA]</scope>
    <source>
        <strain evidence="2 3">DSM 21349</strain>
    </source>
</reference>
<dbReference type="AlphaFoldDB" id="A0A7W3PAR5"/>
<dbReference type="InterPro" id="IPR000994">
    <property type="entry name" value="Pept_M24"/>
</dbReference>
<dbReference type="Proteomes" id="UP000580910">
    <property type="component" value="Unassembled WGS sequence"/>
</dbReference>
<keyword evidence="2" id="KW-0031">Aminopeptidase</keyword>
<proteinExistence type="predicted"/>
<dbReference type="EMBL" id="JACGXA010000001">
    <property type="protein sequence ID" value="MBA8804868.1"/>
    <property type="molecule type" value="Genomic_DNA"/>
</dbReference>
<dbReference type="PANTHER" id="PTHR46112">
    <property type="entry name" value="AMINOPEPTIDASE"/>
    <property type="match status" value="1"/>
</dbReference>
<dbReference type="Pfam" id="PF00557">
    <property type="entry name" value="Peptidase_M24"/>
    <property type="match status" value="1"/>
</dbReference>
<keyword evidence="3" id="KW-1185">Reference proteome</keyword>
<dbReference type="GO" id="GO:0004177">
    <property type="term" value="F:aminopeptidase activity"/>
    <property type="evidence" value="ECO:0007669"/>
    <property type="project" value="UniProtKB-KW"/>
</dbReference>
<dbReference type="InterPro" id="IPR050659">
    <property type="entry name" value="Peptidase_M24B"/>
</dbReference>
<gene>
    <name evidence="2" type="ORF">FB382_003159</name>
</gene>
<keyword evidence="2" id="KW-0378">Hydrolase</keyword>
<protein>
    <submittedName>
        <fullName evidence="2">Xaa-Pro aminopeptidase</fullName>
    </submittedName>
</protein>
<dbReference type="InterPro" id="IPR036005">
    <property type="entry name" value="Creatinase/aminopeptidase-like"/>
</dbReference>
<dbReference type="PANTHER" id="PTHR46112:SF2">
    <property type="entry name" value="XAA-PRO AMINOPEPTIDASE P-RELATED"/>
    <property type="match status" value="1"/>
</dbReference>
<sequence>MLFEPGVAFRHYCVASMFTVLTGPTIDPRHLAMQAACVDALDRVQSTIRPGNTFGDLYEAHRSAVAEHGFEEAVLKACGYSMGAVWETTWMEPPFMAAKVPLVREEQMSIFTHMILLDRTTGLSVTLGETVEVTSDGPVRITSVPREPIIAGA</sequence>
<keyword evidence="2" id="KW-0645">Protease</keyword>
<dbReference type="Gene3D" id="3.90.230.10">
    <property type="entry name" value="Creatinase/methionine aminopeptidase superfamily"/>
    <property type="match status" value="1"/>
</dbReference>
<comment type="caution">
    <text evidence="2">The sequence shown here is derived from an EMBL/GenBank/DDBJ whole genome shotgun (WGS) entry which is preliminary data.</text>
</comment>
<dbReference type="CDD" id="cd01066">
    <property type="entry name" value="APP_MetAP"/>
    <property type="match status" value="1"/>
</dbReference>
<evidence type="ECO:0000313" key="3">
    <source>
        <dbReference type="Proteomes" id="UP000580910"/>
    </source>
</evidence>
<feature type="domain" description="Peptidase M24" evidence="1">
    <location>
        <begin position="2"/>
        <end position="134"/>
    </location>
</feature>